<reference evidence="2 3" key="1">
    <citation type="journal article" date="2013" name="Mar. Genomics">
        <title>Expression of sulfatases in Rhodopirellula baltica and the diversity of sulfatases in the genus Rhodopirellula.</title>
        <authorList>
            <person name="Wegner C.E."/>
            <person name="Richter-Heitmann T."/>
            <person name="Klindworth A."/>
            <person name="Klockow C."/>
            <person name="Richter M."/>
            <person name="Achstetter T."/>
            <person name="Glockner F.O."/>
            <person name="Harder J."/>
        </authorList>
    </citation>
    <scope>NUCLEOTIDE SEQUENCE [LARGE SCALE GENOMIC DNA]</scope>
    <source>
        <strain evidence="2 3">SM41</strain>
    </source>
</reference>
<proteinExistence type="predicted"/>
<dbReference type="OrthoDB" id="239066at2"/>
<dbReference type="EMBL" id="ANOH01000219">
    <property type="protein sequence ID" value="EMI55325.1"/>
    <property type="molecule type" value="Genomic_DNA"/>
</dbReference>
<dbReference type="Pfam" id="PF13683">
    <property type="entry name" value="rve_3"/>
    <property type="match status" value="1"/>
</dbReference>
<dbReference type="PROSITE" id="PS50994">
    <property type="entry name" value="INTEGRASE"/>
    <property type="match status" value="1"/>
</dbReference>
<dbReference type="SUPFAM" id="SSF53098">
    <property type="entry name" value="Ribonuclease H-like"/>
    <property type="match status" value="1"/>
</dbReference>
<dbReference type="PATRIC" id="fig|1263870.3.peg.3432"/>
<evidence type="ECO:0000313" key="3">
    <source>
        <dbReference type="Proteomes" id="UP000011885"/>
    </source>
</evidence>
<protein>
    <submittedName>
        <fullName evidence="2">Integrase catalytic region</fullName>
    </submittedName>
</protein>
<dbReference type="InterPro" id="IPR001584">
    <property type="entry name" value="Integrase_cat-core"/>
</dbReference>
<dbReference type="SUPFAM" id="SSF46689">
    <property type="entry name" value="Homeodomain-like"/>
    <property type="match status" value="1"/>
</dbReference>
<comment type="caution">
    <text evidence="2">The sequence shown here is derived from an EMBL/GenBank/DDBJ whole genome shotgun (WGS) entry which is preliminary data.</text>
</comment>
<dbReference type="RefSeq" id="WP_008680123.1">
    <property type="nucleotide sequence ID" value="NZ_ANOH01000219.1"/>
</dbReference>
<dbReference type="InterPro" id="IPR012337">
    <property type="entry name" value="RNaseH-like_sf"/>
</dbReference>
<feature type="domain" description="Integrase catalytic" evidence="1">
    <location>
        <begin position="149"/>
        <end position="332"/>
    </location>
</feature>
<accession>M5U1L3</accession>
<evidence type="ECO:0000313" key="2">
    <source>
        <dbReference type="EMBL" id="EMI55325.1"/>
    </source>
</evidence>
<dbReference type="InterPro" id="IPR009057">
    <property type="entry name" value="Homeodomain-like_sf"/>
</dbReference>
<name>M5U1L3_9BACT</name>
<sequence length="364" mass="42191">MASFRNVYTSLMLVIAKSTDKELARQVSYLKAENQILRSRLPKRLSLTQREKNRLVRFAKNLGSALNELATIVHPSTIRRWIREDSGKKGKQQPKKGRPRTAEDIEKLILKLAKDTGWGYTRILGELKKLGIESVTRNTVKNILKRNGYETGPERGPGTWDEFLKRHAATMWQCDFFSKKIVSKTGLRDVFVLVFLHVETRRVFITPATYKPDQEWMVEQAEEFIRHTESEKLPCKILMHDNDGKYSQPFLDTFKNKKIETRRTAIRSPNTVAFVERFVQTIKQECLDHFIVFGEKHMSLLCSEFTEHYHQERPHQGLENGLIEKSQSKARSNPAPSADTIWLSEIRCNERLGGLLKSYSRRAA</sequence>
<dbReference type="Proteomes" id="UP000011885">
    <property type="component" value="Unassembled WGS sequence"/>
</dbReference>
<evidence type="ECO:0000259" key="1">
    <source>
        <dbReference type="PROSITE" id="PS50994"/>
    </source>
</evidence>
<gene>
    <name evidence="2" type="ORF">RSSM_03231</name>
</gene>
<dbReference type="GO" id="GO:0003676">
    <property type="term" value="F:nucleic acid binding"/>
    <property type="evidence" value="ECO:0007669"/>
    <property type="project" value="InterPro"/>
</dbReference>
<keyword evidence="3" id="KW-1185">Reference proteome</keyword>
<dbReference type="AlphaFoldDB" id="M5U1L3"/>
<organism evidence="2 3">
    <name type="scientific">Rhodopirellula sallentina SM41</name>
    <dbReference type="NCBI Taxonomy" id="1263870"/>
    <lineage>
        <taxon>Bacteria</taxon>
        <taxon>Pseudomonadati</taxon>
        <taxon>Planctomycetota</taxon>
        <taxon>Planctomycetia</taxon>
        <taxon>Pirellulales</taxon>
        <taxon>Pirellulaceae</taxon>
        <taxon>Rhodopirellula</taxon>
    </lineage>
</organism>
<dbReference type="InterPro" id="IPR036397">
    <property type="entry name" value="RNaseH_sf"/>
</dbReference>
<dbReference type="GO" id="GO:0015074">
    <property type="term" value="P:DNA integration"/>
    <property type="evidence" value="ECO:0007669"/>
    <property type="project" value="InterPro"/>
</dbReference>
<dbReference type="Gene3D" id="3.30.420.10">
    <property type="entry name" value="Ribonuclease H-like superfamily/Ribonuclease H"/>
    <property type="match status" value="1"/>
</dbReference>